<evidence type="ECO:0000256" key="1">
    <source>
        <dbReference type="ARBA" id="ARBA00004141"/>
    </source>
</evidence>
<evidence type="ECO:0000256" key="5">
    <source>
        <dbReference type="SAM" id="Phobius"/>
    </source>
</evidence>
<evidence type="ECO:0000256" key="2">
    <source>
        <dbReference type="ARBA" id="ARBA00022692"/>
    </source>
</evidence>
<feature type="transmembrane region" description="Helical" evidence="5">
    <location>
        <begin position="443"/>
        <end position="462"/>
    </location>
</feature>
<dbReference type="Gene3D" id="1.10.287.70">
    <property type="match status" value="2"/>
</dbReference>
<dbReference type="Pfam" id="PF00520">
    <property type="entry name" value="Ion_trans"/>
    <property type="match status" value="2"/>
</dbReference>
<sequence>MDASAAQPLLGISEEETTLRERAALLKSVEFQATLQKAAFLVDQALLRRWMPLEVLQHKNYQKAKLCWSWYNRLFYVRCVVLGIMIILPFFQAPEWCTGTAGRPCGDPDRYMLSGINYIRPSVALAIEALCVFPLIVSLLLQRYYKFQTFWHHGSTYVKVGLCIIISVRIFAAAANLPWMFFYQGTMANMYLNILTPIFFSRSSPVHDVCLCNYAVGRKCSSLRGCFRMTLQIVHSFLDTAILLAGFILLSAWLANVLFREPNFEDYPTSLLSLLIMLTTANNPNVWAEVYTNNRISFIFFFVYMLVGFFFLMHLLFALIYNNYKVQLAVEVHKHATIRQNNLRAAFDLLNLNRDGITIPTATALFNEIGSYRHISDVDSTVQKVFARRNRSPDDKIIFGDFQMLCDQFLREVDRKAEARFLEEDNEVTRIRMSCTTILIESNFYKCFSWAVTLASLVAAVLDRSIRGVDFTAPRGISLSLLTTWEYAFGMFFFVEMSMKLRVLGSNYWDSLRNCYDTLLTFSIVGVEILSNWHPEVVEWISLLLIIRSLRIVSLLNHFTRWRLMFCLLVRMVPATAPILGIQYCVCSLFAILGVHLFGGLVYVGNPLLEGTEYAASGLWVYNYNDYGSAMVSSFNLCVVNNWYVIMDGIVAASGTSWARAYFITFWAISVTFTLNVVVAFFVGAFTTQLEKAENDRSMVVPQNSKYAVLTRKKVGFSLFMGYSRTFSKYDLYEEIVKR</sequence>
<dbReference type="InterPro" id="IPR027359">
    <property type="entry name" value="Volt_channel_dom_sf"/>
</dbReference>
<keyword evidence="2 5" id="KW-0812">Transmembrane</keyword>
<dbReference type="Proteomes" id="UP000244005">
    <property type="component" value="Unassembled WGS sequence"/>
</dbReference>
<accession>A0A2R6WXQ3</accession>
<evidence type="ECO:0000313" key="7">
    <source>
        <dbReference type="EMBL" id="PTQ38603.1"/>
    </source>
</evidence>
<proteinExistence type="predicted"/>
<dbReference type="EMBL" id="KZ772722">
    <property type="protein sequence ID" value="PTQ38603.1"/>
    <property type="molecule type" value="Genomic_DNA"/>
</dbReference>
<dbReference type="OrthoDB" id="416585at2759"/>
<dbReference type="Gene3D" id="1.20.120.350">
    <property type="entry name" value="Voltage-gated potassium channels. Chain C"/>
    <property type="match status" value="1"/>
</dbReference>
<gene>
    <name evidence="7" type="ORF">MARPO_0050s0061</name>
</gene>
<feature type="transmembrane region" description="Helical" evidence="5">
    <location>
        <begin position="75"/>
        <end position="93"/>
    </location>
</feature>
<feature type="transmembrane region" description="Helical" evidence="5">
    <location>
        <begin position="237"/>
        <end position="259"/>
    </location>
</feature>
<dbReference type="InterPro" id="IPR044581">
    <property type="entry name" value="TPC1_plant"/>
</dbReference>
<name>A0A2R6WXQ3_MARPO</name>
<feature type="transmembrane region" description="Helical" evidence="5">
    <location>
        <begin position="162"/>
        <end position="182"/>
    </location>
</feature>
<evidence type="ECO:0000259" key="6">
    <source>
        <dbReference type="Pfam" id="PF00520"/>
    </source>
</evidence>
<dbReference type="AlphaFoldDB" id="A0A2R6WXQ3"/>
<evidence type="ECO:0000313" key="8">
    <source>
        <dbReference type="Proteomes" id="UP000244005"/>
    </source>
</evidence>
<feature type="domain" description="Ion transport" evidence="6">
    <location>
        <begin position="221"/>
        <end position="325"/>
    </location>
</feature>
<dbReference type="PANTHER" id="PTHR46988">
    <property type="entry name" value="TWO PORE CALCIUM CHANNEL PROTEIN 1"/>
    <property type="match status" value="1"/>
</dbReference>
<feature type="transmembrane region" description="Helical" evidence="5">
    <location>
        <begin position="296"/>
        <end position="321"/>
    </location>
</feature>
<dbReference type="GO" id="GO:0016020">
    <property type="term" value="C:membrane"/>
    <property type="evidence" value="ECO:0007669"/>
    <property type="project" value="UniProtKB-SubCell"/>
</dbReference>
<feature type="transmembrane region" description="Helical" evidence="5">
    <location>
        <begin position="118"/>
        <end position="141"/>
    </location>
</feature>
<keyword evidence="4 5" id="KW-0472">Membrane</keyword>
<feature type="transmembrane region" description="Helical" evidence="5">
    <location>
        <begin position="580"/>
        <end position="604"/>
    </location>
</feature>
<reference evidence="8" key="1">
    <citation type="journal article" date="2017" name="Cell">
        <title>Insights into land plant evolution garnered from the Marchantia polymorpha genome.</title>
        <authorList>
            <person name="Bowman J.L."/>
            <person name="Kohchi T."/>
            <person name="Yamato K.T."/>
            <person name="Jenkins J."/>
            <person name="Shu S."/>
            <person name="Ishizaki K."/>
            <person name="Yamaoka S."/>
            <person name="Nishihama R."/>
            <person name="Nakamura Y."/>
            <person name="Berger F."/>
            <person name="Adam C."/>
            <person name="Aki S.S."/>
            <person name="Althoff F."/>
            <person name="Araki T."/>
            <person name="Arteaga-Vazquez M.A."/>
            <person name="Balasubrmanian S."/>
            <person name="Barry K."/>
            <person name="Bauer D."/>
            <person name="Boehm C.R."/>
            <person name="Briginshaw L."/>
            <person name="Caballero-Perez J."/>
            <person name="Catarino B."/>
            <person name="Chen F."/>
            <person name="Chiyoda S."/>
            <person name="Chovatia M."/>
            <person name="Davies K.M."/>
            <person name="Delmans M."/>
            <person name="Demura T."/>
            <person name="Dierschke T."/>
            <person name="Dolan L."/>
            <person name="Dorantes-Acosta A.E."/>
            <person name="Eklund D.M."/>
            <person name="Florent S.N."/>
            <person name="Flores-Sandoval E."/>
            <person name="Fujiyama A."/>
            <person name="Fukuzawa H."/>
            <person name="Galik B."/>
            <person name="Grimanelli D."/>
            <person name="Grimwood J."/>
            <person name="Grossniklaus U."/>
            <person name="Hamada T."/>
            <person name="Haseloff J."/>
            <person name="Hetherington A.J."/>
            <person name="Higo A."/>
            <person name="Hirakawa Y."/>
            <person name="Hundley H.N."/>
            <person name="Ikeda Y."/>
            <person name="Inoue K."/>
            <person name="Inoue S.I."/>
            <person name="Ishida S."/>
            <person name="Jia Q."/>
            <person name="Kakita M."/>
            <person name="Kanazawa T."/>
            <person name="Kawai Y."/>
            <person name="Kawashima T."/>
            <person name="Kennedy M."/>
            <person name="Kinose K."/>
            <person name="Kinoshita T."/>
            <person name="Kohara Y."/>
            <person name="Koide E."/>
            <person name="Komatsu K."/>
            <person name="Kopischke S."/>
            <person name="Kubo M."/>
            <person name="Kyozuka J."/>
            <person name="Lagercrantz U."/>
            <person name="Lin S.S."/>
            <person name="Lindquist E."/>
            <person name="Lipzen A.M."/>
            <person name="Lu C.W."/>
            <person name="De Luna E."/>
            <person name="Martienssen R.A."/>
            <person name="Minamino N."/>
            <person name="Mizutani M."/>
            <person name="Mizutani M."/>
            <person name="Mochizuki N."/>
            <person name="Monte I."/>
            <person name="Mosher R."/>
            <person name="Nagasaki H."/>
            <person name="Nakagami H."/>
            <person name="Naramoto S."/>
            <person name="Nishitani K."/>
            <person name="Ohtani M."/>
            <person name="Okamoto T."/>
            <person name="Okumura M."/>
            <person name="Phillips J."/>
            <person name="Pollak B."/>
            <person name="Reinders A."/>
            <person name="Rovekamp M."/>
            <person name="Sano R."/>
            <person name="Sawa S."/>
            <person name="Schmid M.W."/>
            <person name="Shirakawa M."/>
            <person name="Solano R."/>
            <person name="Spunde A."/>
            <person name="Suetsugu N."/>
            <person name="Sugano S."/>
            <person name="Sugiyama A."/>
            <person name="Sun R."/>
            <person name="Suzuki Y."/>
            <person name="Takenaka M."/>
            <person name="Takezawa D."/>
            <person name="Tomogane H."/>
            <person name="Tsuzuki M."/>
            <person name="Ueda T."/>
            <person name="Umeda M."/>
            <person name="Ward J.M."/>
            <person name="Watanabe Y."/>
            <person name="Yazaki K."/>
            <person name="Yokoyama R."/>
            <person name="Yoshitake Y."/>
            <person name="Yotsui I."/>
            <person name="Zachgo S."/>
            <person name="Schmutz J."/>
        </authorList>
    </citation>
    <scope>NUCLEOTIDE SEQUENCE [LARGE SCALE GENOMIC DNA]</scope>
    <source>
        <strain evidence="8">Tak-1</strain>
    </source>
</reference>
<dbReference type="Gramene" id="Mp3g12680.1">
    <property type="protein sequence ID" value="Mp3g12680.1.cds"/>
    <property type="gene ID" value="Mp3g12680"/>
</dbReference>
<evidence type="ECO:0000256" key="3">
    <source>
        <dbReference type="ARBA" id="ARBA00022989"/>
    </source>
</evidence>
<feature type="transmembrane region" description="Helical" evidence="5">
    <location>
        <begin position="477"/>
        <end position="495"/>
    </location>
</feature>
<evidence type="ECO:0000256" key="4">
    <source>
        <dbReference type="ARBA" id="ARBA00023136"/>
    </source>
</evidence>
<dbReference type="FunFam" id="1.10.287.70:FF:000215">
    <property type="entry name" value="Predicted protein"/>
    <property type="match status" value="1"/>
</dbReference>
<keyword evidence="3 5" id="KW-1133">Transmembrane helix</keyword>
<organism evidence="7 8">
    <name type="scientific">Marchantia polymorpha</name>
    <name type="common">Common liverwort</name>
    <name type="synonym">Marchantia aquatica</name>
    <dbReference type="NCBI Taxonomy" id="3197"/>
    <lineage>
        <taxon>Eukaryota</taxon>
        <taxon>Viridiplantae</taxon>
        <taxon>Streptophyta</taxon>
        <taxon>Embryophyta</taxon>
        <taxon>Marchantiophyta</taxon>
        <taxon>Marchantiopsida</taxon>
        <taxon>Marchantiidae</taxon>
        <taxon>Marchantiales</taxon>
        <taxon>Marchantiaceae</taxon>
        <taxon>Marchantia</taxon>
    </lineage>
</organism>
<dbReference type="SUPFAM" id="SSF81324">
    <property type="entry name" value="Voltage-gated potassium channels"/>
    <property type="match status" value="1"/>
</dbReference>
<dbReference type="GO" id="GO:0005245">
    <property type="term" value="F:voltage-gated calcium channel activity"/>
    <property type="evidence" value="ECO:0007669"/>
    <property type="project" value="InterPro"/>
</dbReference>
<protein>
    <recommendedName>
        <fullName evidence="6">Ion transport domain-containing protein</fullName>
    </recommendedName>
</protein>
<keyword evidence="8" id="KW-1185">Reference proteome</keyword>
<feature type="transmembrane region" description="Helical" evidence="5">
    <location>
        <begin position="664"/>
        <end position="687"/>
    </location>
</feature>
<dbReference type="PANTHER" id="PTHR46988:SF4">
    <property type="entry name" value="ION TRANSPORT DOMAIN-CONTAINING PROTEIN"/>
    <property type="match status" value="1"/>
</dbReference>
<comment type="subcellular location">
    <subcellularLocation>
        <location evidence="1">Membrane</location>
        <topology evidence="1">Multi-pass membrane protein</topology>
    </subcellularLocation>
</comment>
<dbReference type="InterPro" id="IPR005821">
    <property type="entry name" value="Ion_trans_dom"/>
</dbReference>
<feature type="domain" description="Ion transport" evidence="6">
    <location>
        <begin position="446"/>
        <end position="692"/>
    </location>
</feature>